<proteinExistence type="inferred from homology"/>
<sequence>MDEMLKGLYEIKLMLDSLMEKIDTWLVRSSSHSSPLAMILEDDGEVFIQHKLGGPTASDHEKLKGELYDLQAKYDKLLATNQELCKERDNANTTRNGGDEEYELLELEYLIVGGGSHVSRRQSEDQELPKDGRKEGKEASVQVAKKGWCIKAPVAASHSVQIV</sequence>
<evidence type="ECO:0000256" key="4">
    <source>
        <dbReference type="SAM" id="MobiDB-lite"/>
    </source>
</evidence>
<evidence type="ECO:0000313" key="6">
    <source>
        <dbReference type="Proteomes" id="UP001419268"/>
    </source>
</evidence>
<dbReference type="PANTHER" id="PTHR13168">
    <property type="entry name" value="ASSOCIATE OF C-MYC AMY-1"/>
    <property type="match status" value="1"/>
</dbReference>
<gene>
    <name evidence="5" type="ORF">Scep_010066</name>
</gene>
<protein>
    <submittedName>
        <fullName evidence="5">Uncharacterized protein</fullName>
    </submittedName>
</protein>
<dbReference type="InterPro" id="IPR026060">
    <property type="entry name" value="AMY1"/>
</dbReference>
<comment type="similarity">
    <text evidence="2">Belongs to the AMY1 family.</text>
</comment>
<organism evidence="5 6">
    <name type="scientific">Stephania cephalantha</name>
    <dbReference type="NCBI Taxonomy" id="152367"/>
    <lineage>
        <taxon>Eukaryota</taxon>
        <taxon>Viridiplantae</taxon>
        <taxon>Streptophyta</taxon>
        <taxon>Embryophyta</taxon>
        <taxon>Tracheophyta</taxon>
        <taxon>Spermatophyta</taxon>
        <taxon>Magnoliopsida</taxon>
        <taxon>Ranunculales</taxon>
        <taxon>Menispermaceae</taxon>
        <taxon>Menispermoideae</taxon>
        <taxon>Cissampelideae</taxon>
        <taxon>Stephania</taxon>
    </lineage>
</organism>
<evidence type="ECO:0000256" key="2">
    <source>
        <dbReference type="ARBA" id="ARBA00009389"/>
    </source>
</evidence>
<name>A0AAP0JWK8_9MAGN</name>
<dbReference type="Proteomes" id="UP001419268">
    <property type="component" value="Unassembled WGS sequence"/>
</dbReference>
<reference evidence="5 6" key="1">
    <citation type="submission" date="2024-01" db="EMBL/GenBank/DDBJ databases">
        <title>Genome assemblies of Stephania.</title>
        <authorList>
            <person name="Yang L."/>
        </authorList>
    </citation>
    <scope>NUCLEOTIDE SEQUENCE [LARGE SCALE GENOMIC DNA]</scope>
    <source>
        <strain evidence="5">JXDWG</strain>
        <tissue evidence="5">Leaf</tissue>
    </source>
</reference>
<comment type="caution">
    <text evidence="5">The sequence shown here is derived from an EMBL/GenBank/DDBJ whole genome shotgun (WGS) entry which is preliminary data.</text>
</comment>
<dbReference type="GO" id="GO:0003713">
    <property type="term" value="F:transcription coactivator activity"/>
    <property type="evidence" value="ECO:0007669"/>
    <property type="project" value="InterPro"/>
</dbReference>
<dbReference type="PANTHER" id="PTHR13168:SF0">
    <property type="entry name" value="C-MYC-BINDING PROTEIN"/>
    <property type="match status" value="1"/>
</dbReference>
<evidence type="ECO:0000256" key="3">
    <source>
        <dbReference type="ARBA" id="ARBA00023242"/>
    </source>
</evidence>
<dbReference type="GO" id="GO:0005634">
    <property type="term" value="C:nucleus"/>
    <property type="evidence" value="ECO:0007669"/>
    <property type="project" value="UniProtKB-SubCell"/>
</dbReference>
<dbReference type="AlphaFoldDB" id="A0AAP0JWK8"/>
<accession>A0AAP0JWK8</accession>
<evidence type="ECO:0000256" key="1">
    <source>
        <dbReference type="ARBA" id="ARBA00004123"/>
    </source>
</evidence>
<dbReference type="EMBL" id="JBBNAG010000004">
    <property type="protein sequence ID" value="KAK9140385.1"/>
    <property type="molecule type" value="Genomic_DNA"/>
</dbReference>
<comment type="subcellular location">
    <subcellularLocation>
        <location evidence="1">Nucleus</location>
    </subcellularLocation>
</comment>
<keyword evidence="3" id="KW-0539">Nucleus</keyword>
<feature type="compositionally biased region" description="Basic and acidic residues" evidence="4">
    <location>
        <begin position="121"/>
        <end position="138"/>
    </location>
</feature>
<feature type="region of interest" description="Disordered" evidence="4">
    <location>
        <begin position="118"/>
        <end position="139"/>
    </location>
</feature>
<evidence type="ECO:0000313" key="5">
    <source>
        <dbReference type="EMBL" id="KAK9140385.1"/>
    </source>
</evidence>
<keyword evidence="6" id="KW-1185">Reference proteome</keyword>